<evidence type="ECO:0000313" key="2">
    <source>
        <dbReference type="Proteomes" id="UP000197277"/>
    </source>
</evidence>
<dbReference type="Proteomes" id="UP000197277">
    <property type="component" value="Unassembled WGS sequence"/>
</dbReference>
<keyword evidence="2" id="KW-1185">Reference proteome</keyword>
<proteinExistence type="predicted"/>
<dbReference type="AlphaFoldDB" id="A0A246FGJ2"/>
<protein>
    <recommendedName>
        <fullName evidence="3">Antitoxin VbhA domain-containing protein</fullName>
    </recommendedName>
</protein>
<name>A0A246FGJ2_9BACT</name>
<evidence type="ECO:0008006" key="3">
    <source>
        <dbReference type="Google" id="ProtNLM"/>
    </source>
</evidence>
<organism evidence="1 2">
    <name type="scientific">Hymenobacter amundsenii</name>
    <dbReference type="NCBI Taxonomy" id="2006685"/>
    <lineage>
        <taxon>Bacteria</taxon>
        <taxon>Pseudomonadati</taxon>
        <taxon>Bacteroidota</taxon>
        <taxon>Cytophagia</taxon>
        <taxon>Cytophagales</taxon>
        <taxon>Hymenobacteraceae</taxon>
        <taxon>Hymenobacter</taxon>
    </lineage>
</organism>
<comment type="caution">
    <text evidence="1">The sequence shown here is derived from an EMBL/GenBank/DDBJ whole genome shotgun (WGS) entry which is preliminary data.</text>
</comment>
<evidence type="ECO:0000313" key="1">
    <source>
        <dbReference type="EMBL" id="OWP61648.1"/>
    </source>
</evidence>
<dbReference type="RefSeq" id="WP_088465906.1">
    <property type="nucleotide sequence ID" value="NZ_NIRR01000050.1"/>
</dbReference>
<dbReference type="OrthoDB" id="886290at2"/>
<reference evidence="1 2" key="1">
    <citation type="submission" date="2017-06" db="EMBL/GenBank/DDBJ databases">
        <title>Hymenobacter amundsenii sp. nov. isolated from regoliths in Antarctica.</title>
        <authorList>
            <person name="Sedlacek I."/>
            <person name="Kralova S."/>
            <person name="Pantucek R."/>
            <person name="Svec P."/>
            <person name="Holochova P."/>
            <person name="Stankova E."/>
            <person name="Vrbovska V."/>
            <person name="Busse H.-J."/>
        </authorList>
    </citation>
    <scope>NUCLEOTIDE SEQUENCE [LARGE SCALE GENOMIC DNA]</scope>
    <source>
        <strain evidence="1 2">CCM 8682</strain>
    </source>
</reference>
<sequence>MKPSLSSQLRPPSVLFDTEHGRQRLVTVALRLAEGTPMMPQPYERMLLQFVRGSLTLDEVIARLEVREHE</sequence>
<accession>A0A246FGJ2</accession>
<gene>
    <name evidence="1" type="ORF">CDA63_18320</name>
</gene>
<dbReference type="EMBL" id="NIRR01000050">
    <property type="protein sequence ID" value="OWP61648.1"/>
    <property type="molecule type" value="Genomic_DNA"/>
</dbReference>